<sequence>MVTDGFKRSSIAPPPRSLNVEKFAESRAFELEALHSIVANRVNNNFRSQRNKRRRTTGYDNRDANKRFRKRERIGVVDKGNVGALEKDEKKVPRRIRRRVELRRNPEHGYSTSGDGTKRLRTHVWHAKRFTMTKLWGFYLPLGLQGRGRGSRGPEDSLLSILSMVLVPSPSAHSEDIPRSVLSGAVYGRAMLHHVGAPGSKSIAPVTYMWRPLQKKDIGIGAEHHNVDSVNSTRTNECCSSFRQLWVWMHASAFNEGYDALKFACQELMDETGILINCFSLEANLLNWNLEHEEQIPSCAILSLTVDDPHNLPEKKTTVVPEVASNRVLGDASENEAMETTSLVGNQDMDLWDASNGLSPPVEEDVLCMEKHHQHLGFFCLSESQSGILNTSSDVQHGSCPILLLKNNNQKGMIGWSIILPLSWVKAFWIPLVNNGAHAIGLREHWIACEVELPYFPSDFPDTDAYSSFMATEATSDEKEKLRPPSMRALGVPIPPPWVSVRLGFDKVSSSLGDTRPCVETCTRDVANGDSLTNSNNGSCDISLNDPNISFEGFVSRTSHMLSYYLNEIHGDHLLLFPKLPDKKSFSELMTDEAKLSQNLNGPNQMNYERKLCFLRVLLHAYKEGSFKKGAVVCALHLSDISMRTSRSKSTEAGLQIPQSSVRSYFKEQSSGKWELQIPEDTVTRESNRWPIGLVTTGFV</sequence>
<dbReference type="GO" id="GO:0005655">
    <property type="term" value="C:nucleolar ribonuclease P complex"/>
    <property type="evidence" value="ECO:0000318"/>
    <property type="project" value="GO_Central"/>
</dbReference>
<dbReference type="PANTHER" id="PTHR22731">
    <property type="entry name" value="RIBONUCLEASES P/MRP PROTEIN SUBUNIT POP1"/>
    <property type="match status" value="1"/>
</dbReference>
<dbReference type="OrthoDB" id="442863at2759"/>
<protein>
    <recommendedName>
        <fullName evidence="1">POPLD domain-containing protein</fullName>
    </recommendedName>
</protein>
<dbReference type="Pfam" id="PF08170">
    <property type="entry name" value="POPLD"/>
    <property type="match status" value="1"/>
</dbReference>
<dbReference type="GO" id="GO:0000172">
    <property type="term" value="C:ribonuclease MRP complex"/>
    <property type="evidence" value="ECO:0000318"/>
    <property type="project" value="GO_Central"/>
</dbReference>
<dbReference type="PANTHER" id="PTHR22731:SF3">
    <property type="entry name" value="RIBONUCLEASES P_MRP PROTEIN SUBUNIT POP1"/>
    <property type="match status" value="1"/>
</dbReference>
<dbReference type="EMBL" id="FN596243">
    <property type="protein sequence ID" value="CCB57547.1"/>
    <property type="molecule type" value="Genomic_DNA"/>
</dbReference>
<dbReference type="Proteomes" id="UP000009183">
    <property type="component" value="Chromosome 9"/>
</dbReference>
<name>F6HS88_VITVI</name>
<accession>F6HS88</accession>
<reference evidence="3" key="1">
    <citation type="journal article" date="2007" name="Nature">
        <title>The grapevine genome sequence suggests ancestral hexaploidization in major angiosperm phyla.</title>
        <authorList>
            <consortium name="The French-Italian Public Consortium for Grapevine Genome Characterization."/>
            <person name="Jaillon O."/>
            <person name="Aury J.-M."/>
            <person name="Noel B."/>
            <person name="Policriti A."/>
            <person name="Clepet C."/>
            <person name="Casagrande A."/>
            <person name="Choisne N."/>
            <person name="Aubourg S."/>
            <person name="Vitulo N."/>
            <person name="Jubin C."/>
            <person name="Vezzi A."/>
            <person name="Legeai F."/>
            <person name="Hugueney P."/>
            <person name="Dasilva C."/>
            <person name="Horner D."/>
            <person name="Mica E."/>
            <person name="Jublot D."/>
            <person name="Poulain J."/>
            <person name="Bruyere C."/>
            <person name="Billault A."/>
            <person name="Segurens B."/>
            <person name="Gouyvenoux M."/>
            <person name="Ugarte E."/>
            <person name="Cattonaro F."/>
            <person name="Anthouard V."/>
            <person name="Vico V."/>
            <person name="Del Fabbro C."/>
            <person name="Alaux M."/>
            <person name="Di Gaspero G."/>
            <person name="Dumas V."/>
            <person name="Felice N."/>
            <person name="Paillard S."/>
            <person name="Juman I."/>
            <person name="Moroldo M."/>
            <person name="Scalabrin S."/>
            <person name="Canaguier A."/>
            <person name="Le Clainche I."/>
            <person name="Malacrida G."/>
            <person name="Durand E."/>
            <person name="Pesole G."/>
            <person name="Laucou V."/>
            <person name="Chatelet P."/>
            <person name="Merdinoglu D."/>
            <person name="Delledonne M."/>
            <person name="Pezzotti M."/>
            <person name="Lecharny A."/>
            <person name="Scarpelli C."/>
            <person name="Artiguenave F."/>
            <person name="Pe M.E."/>
            <person name="Valle G."/>
            <person name="Morgante M."/>
            <person name="Caboche M."/>
            <person name="Adam-Blondon A.-F."/>
            <person name="Weissenbach J."/>
            <person name="Quetier F."/>
            <person name="Wincker P."/>
        </authorList>
    </citation>
    <scope>NUCLEOTIDE SEQUENCE [LARGE SCALE GENOMIC DNA]</scope>
    <source>
        <strain evidence="3">cv. Pinot noir / PN40024</strain>
    </source>
</reference>
<dbReference type="InterPro" id="IPR039182">
    <property type="entry name" value="Pop1"/>
</dbReference>
<dbReference type="GO" id="GO:0008033">
    <property type="term" value="P:tRNA processing"/>
    <property type="evidence" value="ECO:0000318"/>
    <property type="project" value="GO_Central"/>
</dbReference>
<dbReference type="eggNOG" id="KOG3322">
    <property type="taxonomic scope" value="Eukaryota"/>
</dbReference>
<dbReference type="HOGENOM" id="CLU_018268_0_0_1"/>
<proteinExistence type="predicted"/>
<dbReference type="PaxDb" id="29760-VIT_09s0096g00110.t01"/>
<dbReference type="InParanoid" id="F6HS88"/>
<dbReference type="FunCoup" id="F6HS88">
    <property type="interactions" value="2694"/>
</dbReference>
<feature type="domain" description="POPLD" evidence="1">
    <location>
        <begin position="415"/>
        <end position="488"/>
    </location>
</feature>
<dbReference type="GO" id="GO:0001682">
    <property type="term" value="P:tRNA 5'-leader removal"/>
    <property type="evidence" value="ECO:0007669"/>
    <property type="project" value="InterPro"/>
</dbReference>
<evidence type="ECO:0000313" key="2">
    <source>
        <dbReference type="EMBL" id="CCB57547.1"/>
    </source>
</evidence>
<evidence type="ECO:0000259" key="1">
    <source>
        <dbReference type="Pfam" id="PF08170"/>
    </source>
</evidence>
<dbReference type="STRING" id="29760.F6HS88"/>
<evidence type="ECO:0000313" key="3">
    <source>
        <dbReference type="Proteomes" id="UP000009183"/>
    </source>
</evidence>
<dbReference type="AlphaFoldDB" id="F6HS88"/>
<keyword evidence="3" id="KW-1185">Reference proteome</keyword>
<dbReference type="InterPro" id="IPR012590">
    <property type="entry name" value="POPLD_dom"/>
</dbReference>
<organism evidence="2 3">
    <name type="scientific">Vitis vinifera</name>
    <name type="common">Grape</name>
    <dbReference type="NCBI Taxonomy" id="29760"/>
    <lineage>
        <taxon>Eukaryota</taxon>
        <taxon>Viridiplantae</taxon>
        <taxon>Streptophyta</taxon>
        <taxon>Embryophyta</taxon>
        <taxon>Tracheophyta</taxon>
        <taxon>Spermatophyta</taxon>
        <taxon>Magnoliopsida</taxon>
        <taxon>eudicotyledons</taxon>
        <taxon>Gunneridae</taxon>
        <taxon>Pentapetalae</taxon>
        <taxon>rosids</taxon>
        <taxon>Vitales</taxon>
        <taxon>Vitaceae</taxon>
        <taxon>Viteae</taxon>
        <taxon>Vitis</taxon>
    </lineage>
</organism>
<gene>
    <name evidence="2" type="ordered locus">VIT_09s0096g00110</name>
</gene>